<dbReference type="SUPFAM" id="SSF53448">
    <property type="entry name" value="Nucleotide-diphospho-sugar transferases"/>
    <property type="match status" value="1"/>
</dbReference>
<feature type="domain" description="Glycosyltransferase 2-like" evidence="2">
    <location>
        <begin position="39"/>
        <end position="166"/>
    </location>
</feature>
<evidence type="ECO:0000259" key="2">
    <source>
        <dbReference type="Pfam" id="PF00535"/>
    </source>
</evidence>
<dbReference type="InterPro" id="IPR029044">
    <property type="entry name" value="Nucleotide-diphossugar_trans"/>
</dbReference>
<dbReference type="PANTHER" id="PTHR43179">
    <property type="entry name" value="RHAMNOSYLTRANSFERASE WBBL"/>
    <property type="match status" value="1"/>
</dbReference>
<evidence type="ECO:0000313" key="5">
    <source>
        <dbReference type="Proteomes" id="UP000326331"/>
    </source>
</evidence>
<evidence type="ECO:0000259" key="3">
    <source>
        <dbReference type="Pfam" id="PF13632"/>
    </source>
</evidence>
<feature type="region of interest" description="Disordered" evidence="1">
    <location>
        <begin position="1"/>
        <end position="28"/>
    </location>
</feature>
<dbReference type="Pfam" id="PF00535">
    <property type="entry name" value="Glycos_transf_2"/>
    <property type="match status" value="1"/>
</dbReference>
<protein>
    <submittedName>
        <fullName evidence="4">Glycosyltransferase family 2 protein</fullName>
    </submittedName>
</protein>
<organism evidence="4 5">
    <name type="scientific">Tepidiforma bonchosmolovskayae</name>
    <dbReference type="NCBI Taxonomy" id="2601677"/>
    <lineage>
        <taxon>Bacteria</taxon>
        <taxon>Bacillati</taxon>
        <taxon>Chloroflexota</taxon>
        <taxon>Tepidiformia</taxon>
        <taxon>Tepidiformales</taxon>
        <taxon>Tepidiformaceae</taxon>
        <taxon>Tepidiforma</taxon>
    </lineage>
</organism>
<gene>
    <name evidence="4" type="ORF">Tbon_03615</name>
</gene>
<dbReference type="EMBL" id="CP042829">
    <property type="protein sequence ID" value="QFG02416.1"/>
    <property type="molecule type" value="Genomic_DNA"/>
</dbReference>
<reference evidence="4 5" key="1">
    <citation type="submission" date="2019-08" db="EMBL/GenBank/DDBJ databases">
        <authorList>
            <person name="Toschakov S.V."/>
        </authorList>
    </citation>
    <scope>NUCLEOTIDE SEQUENCE [LARGE SCALE GENOMIC DNA]</scope>
    <source>
        <strain evidence="4 5">3753O</strain>
    </source>
</reference>
<proteinExistence type="predicted"/>
<dbReference type="CDD" id="cd04186">
    <property type="entry name" value="GT_2_like_c"/>
    <property type="match status" value="1"/>
</dbReference>
<dbReference type="PANTHER" id="PTHR43179:SF7">
    <property type="entry name" value="RHAMNOSYLTRANSFERASE WBBL"/>
    <property type="match status" value="1"/>
</dbReference>
<keyword evidence="5" id="KW-1185">Reference proteome</keyword>
<dbReference type="InterPro" id="IPR001173">
    <property type="entry name" value="Glyco_trans_2-like"/>
</dbReference>
<accession>A0ABX6BZI5</accession>
<dbReference type="Proteomes" id="UP000326331">
    <property type="component" value="Chromosome"/>
</dbReference>
<dbReference type="Gene3D" id="3.90.550.10">
    <property type="entry name" value="Spore Coat Polysaccharide Biosynthesis Protein SpsA, Chain A"/>
    <property type="match status" value="1"/>
</dbReference>
<feature type="domain" description="Glycosyltransferase 2-like" evidence="3">
    <location>
        <begin position="208"/>
        <end position="315"/>
    </location>
</feature>
<dbReference type="Pfam" id="PF13632">
    <property type="entry name" value="Glyco_trans_2_3"/>
    <property type="match status" value="1"/>
</dbReference>
<name>A0ABX6BZI5_9CHLR</name>
<evidence type="ECO:0000256" key="1">
    <source>
        <dbReference type="SAM" id="MobiDB-lite"/>
    </source>
</evidence>
<evidence type="ECO:0000313" key="4">
    <source>
        <dbReference type="EMBL" id="QFG02416.1"/>
    </source>
</evidence>
<reference evidence="4 5" key="2">
    <citation type="submission" date="2019-10" db="EMBL/GenBank/DDBJ databases">
        <title>Thermopilla bonchosmolovskayae gen. nov., sp. nov., a moderately thermophilic Chloroflexi bacterium from a Chukotka hot spring (Arctic, Russia), representing a novel classis Thermopillaia, which include previously uncultivated lineage OLB14.</title>
        <authorList>
            <person name="Kochetkova T.V."/>
            <person name="Zayulina K.S."/>
            <person name="Zhigarkov V.S."/>
            <person name="Minaev N.V."/>
            <person name="Novikov A."/>
            <person name="Toshchakov S.V."/>
            <person name="Elcheninov A.G."/>
            <person name="Kublanov I.V."/>
        </authorList>
    </citation>
    <scope>NUCLEOTIDE SEQUENCE [LARGE SCALE GENOMIC DNA]</scope>
    <source>
        <strain evidence="4 5">3753O</strain>
    </source>
</reference>
<sequence>MARRARPPQPPARGPLLLGPHRRTHRSRLPGARPVTIGIVIVTFRCCDLALAALRSIEAHVPGLLATTVVVDNASFDGTVEAIRAAFPAVTVIEHRRNLGFAAAVNRGLEALPAAEVFCLLNPDAELLDDGILAAAAYLEAHPGVGVLGGRILNPDGSIQPSARSFPSHRNALFNRHSLLTKLFPRNPWSRQYLLSDWGHDDIRSVDWVSGAFMLIHRRALDAVGPFDPAYFFSIEDVDFCRRVHDAGLDVRYFPGASVRHRVGGSSRRAVYRAMAGHHRGMWRYYRKHFRGNPLLHALTAAGIAARFGLHAVSYALRAGRARLTGREPS</sequence>